<dbReference type="Proteomes" id="UP000186292">
    <property type="component" value="Unassembled WGS sequence"/>
</dbReference>
<sequence length="80" mass="8817">MNGASTIPNLAYRFRIKCGTTQFDVEKQLQLTSRKDASGKDLDGATFNVKYRSDREGTYDAAKKLYLPNIAPVEGTITVG</sequence>
<evidence type="ECO:0000313" key="1">
    <source>
        <dbReference type="EMBL" id="SIS45148.1"/>
    </source>
</evidence>
<protein>
    <submittedName>
        <fullName evidence="1">Uncharacterized protein</fullName>
    </submittedName>
</protein>
<reference evidence="2" key="1">
    <citation type="submission" date="2017-01" db="EMBL/GenBank/DDBJ databases">
        <authorList>
            <person name="Varghese N."/>
            <person name="Submissions S."/>
        </authorList>
    </citation>
    <scope>NUCLEOTIDE SEQUENCE [LARGE SCALE GENOMIC DNA]</scope>
    <source>
        <strain evidence="2">DSM 44531</strain>
    </source>
</reference>
<dbReference type="AlphaFoldDB" id="A0A1N7J703"/>
<accession>A0A1N7J703</accession>
<dbReference type="EMBL" id="FTOF01000004">
    <property type="protein sequence ID" value="SIS45148.1"/>
    <property type="molecule type" value="Genomic_DNA"/>
</dbReference>
<gene>
    <name evidence="1" type="ORF">SAMN05444817_10498</name>
</gene>
<evidence type="ECO:0000313" key="2">
    <source>
        <dbReference type="Proteomes" id="UP000186292"/>
    </source>
</evidence>
<dbReference type="STRING" id="1161099.SAMN05444817_10498"/>
<proteinExistence type="predicted"/>
<keyword evidence="2" id="KW-1185">Reference proteome</keyword>
<dbReference type="RefSeq" id="WP_076599002.1">
    <property type="nucleotide sequence ID" value="NZ_CP046976.1"/>
</dbReference>
<name>A0A1N7J703_9CORY</name>
<organism evidence="1 2">
    <name type="scientific">Corynebacterium appendicis CIP 107643</name>
    <dbReference type="NCBI Taxonomy" id="1161099"/>
    <lineage>
        <taxon>Bacteria</taxon>
        <taxon>Bacillati</taxon>
        <taxon>Actinomycetota</taxon>
        <taxon>Actinomycetes</taxon>
        <taxon>Mycobacteriales</taxon>
        <taxon>Corynebacteriaceae</taxon>
        <taxon>Corynebacterium</taxon>
    </lineage>
</organism>